<proteinExistence type="predicted"/>
<comment type="caution">
    <text evidence="1">The sequence shown here is derived from an EMBL/GenBank/DDBJ whole genome shotgun (WGS) entry which is preliminary data.</text>
</comment>
<dbReference type="RefSeq" id="WP_150028182.1">
    <property type="nucleotide sequence ID" value="NZ_CACRUA010000027.1"/>
</dbReference>
<dbReference type="GeneID" id="57970020"/>
<name>A0AAW6AQV3_CLOSY</name>
<dbReference type="AlphaFoldDB" id="A0AAW6AQV3"/>
<protein>
    <submittedName>
        <fullName evidence="1">DUF3841 domain-containing protein</fullName>
    </submittedName>
</protein>
<reference evidence="1" key="1">
    <citation type="submission" date="2023-01" db="EMBL/GenBank/DDBJ databases">
        <title>Human gut microbiome strain richness.</title>
        <authorList>
            <person name="Chen-Liaw A."/>
        </authorList>
    </citation>
    <scope>NUCLEOTIDE SEQUENCE</scope>
    <source>
        <strain evidence="1">B1_m1001713B170214d0_201011</strain>
    </source>
</reference>
<gene>
    <name evidence="1" type="ORF">PM006_03280</name>
</gene>
<evidence type="ECO:0000313" key="2">
    <source>
        <dbReference type="Proteomes" id="UP001300871"/>
    </source>
</evidence>
<dbReference type="InterPro" id="IPR024211">
    <property type="entry name" value="DUF3841"/>
</dbReference>
<accession>A0AAW6AQV3</accession>
<evidence type="ECO:0000313" key="1">
    <source>
        <dbReference type="EMBL" id="MDB1999217.1"/>
    </source>
</evidence>
<sequence length="195" mass="23210">MRLWTIQPVEVWTKLVSDKVFHCDPEKSVLISDADATLSFKEPYDWIVRQMRQRIGEEPEGVKYPIWAWHTRNWEHKKPDLRCCGYNEPGTKCVCIEFEIDDNKVLLSDFDGWHFVLSNGYYDQSGSEDEAERLDKWLDSLPKTIRQKEILKSWEKIFAITPLKSDWCPVGQYIQATFWELRIEQVTKTQFFKAR</sequence>
<dbReference type="Pfam" id="PF12952">
    <property type="entry name" value="DUF3841"/>
    <property type="match status" value="1"/>
</dbReference>
<dbReference type="EMBL" id="JAQLGM010000005">
    <property type="protein sequence ID" value="MDB1999217.1"/>
    <property type="molecule type" value="Genomic_DNA"/>
</dbReference>
<organism evidence="1 2">
    <name type="scientific">Clostridium symbiosum</name>
    <name type="common">Bacteroides symbiosus</name>
    <dbReference type="NCBI Taxonomy" id="1512"/>
    <lineage>
        <taxon>Bacteria</taxon>
        <taxon>Bacillati</taxon>
        <taxon>Bacillota</taxon>
        <taxon>Clostridia</taxon>
        <taxon>Lachnospirales</taxon>
        <taxon>Lachnospiraceae</taxon>
        <taxon>Otoolea</taxon>
    </lineage>
</organism>
<dbReference type="Proteomes" id="UP001300871">
    <property type="component" value="Unassembled WGS sequence"/>
</dbReference>